<dbReference type="Proteomes" id="UP001143910">
    <property type="component" value="Unassembled WGS sequence"/>
</dbReference>
<name>A0ACC1NA02_9HYPO</name>
<proteinExistence type="predicted"/>
<accession>A0ACC1NA02</accession>
<organism evidence="1 2">
    <name type="scientific">Zarea fungicola</name>
    <dbReference type="NCBI Taxonomy" id="93591"/>
    <lineage>
        <taxon>Eukaryota</taxon>
        <taxon>Fungi</taxon>
        <taxon>Dikarya</taxon>
        <taxon>Ascomycota</taxon>
        <taxon>Pezizomycotina</taxon>
        <taxon>Sordariomycetes</taxon>
        <taxon>Hypocreomycetidae</taxon>
        <taxon>Hypocreales</taxon>
        <taxon>Cordycipitaceae</taxon>
        <taxon>Zarea</taxon>
    </lineage>
</organism>
<gene>
    <name evidence="1" type="ORF">NQ176_g5247</name>
</gene>
<dbReference type="EMBL" id="JANJQO010000645">
    <property type="protein sequence ID" value="KAJ2975914.1"/>
    <property type="molecule type" value="Genomic_DNA"/>
</dbReference>
<comment type="caution">
    <text evidence="1">The sequence shown here is derived from an EMBL/GenBank/DDBJ whole genome shotgun (WGS) entry which is preliminary data.</text>
</comment>
<evidence type="ECO:0000313" key="1">
    <source>
        <dbReference type="EMBL" id="KAJ2975914.1"/>
    </source>
</evidence>
<reference evidence="1" key="1">
    <citation type="submission" date="2022-08" db="EMBL/GenBank/DDBJ databases">
        <title>Genome Sequence of Lecanicillium fungicola.</title>
        <authorList>
            <person name="Buettner E."/>
        </authorList>
    </citation>
    <scope>NUCLEOTIDE SEQUENCE</scope>
    <source>
        <strain evidence="1">Babe33</strain>
    </source>
</reference>
<sequence>MDEIYRKLSVRVDATFRFDNGVRSFESYEVWSHGDSRDTKPYIENYAVESLQDFLQHGGQSGMSRGDTLLLQLVLVTVVQAGKTQSIRLPESVHSDLIQTLGLDLANAYLETTVTNVSAFPPTSVLGAGSECYAYAFSHAPKLAAIWSQVRYTDEEARNNPVPIRGIVYITEDTKGDNATNLRVLPAAKDMTPKMLFLKLLQSTWRADLYSNSMAPALLLAMQLGFEIDITQGRIKSSVSDIESKTGYHTFNSRVATSSKQLELGELAVRASGSATKLASVERKSASMKKVLEFISSQLDKEGVQEEGSGRYVAQQLLRHHVGVLQERLEMQALDTRYIMKRADIQIDAIFHMMTQEDSLNGIELAKSTHLIAHASYRDSSSMKTLAIVTMFFLPGSFVSAIFSMPMFDWDKAKEANTGSIAVSLFPQFSLYWAITLPLTLATFCLYFTWLWHLKRQRNREFERISHKKQDSSDGEEGELMEDLGVRLARRRRETTL</sequence>
<keyword evidence="2" id="KW-1185">Reference proteome</keyword>
<evidence type="ECO:0000313" key="2">
    <source>
        <dbReference type="Proteomes" id="UP001143910"/>
    </source>
</evidence>
<protein>
    <submittedName>
        <fullName evidence="1">Uncharacterized protein</fullName>
    </submittedName>
</protein>